<accession>A0A1X3J2F2</accession>
<evidence type="ECO:0000256" key="9">
    <source>
        <dbReference type="ARBA" id="ARBA00075111"/>
    </source>
</evidence>
<evidence type="ECO:0000256" key="3">
    <source>
        <dbReference type="ARBA" id="ARBA00022741"/>
    </source>
</evidence>
<evidence type="ECO:0000256" key="7">
    <source>
        <dbReference type="ARBA" id="ARBA00066629"/>
    </source>
</evidence>
<evidence type="ECO:0000313" key="13">
    <source>
        <dbReference type="EMBL" id="OSK94549.1"/>
    </source>
</evidence>
<evidence type="ECO:0000256" key="5">
    <source>
        <dbReference type="ARBA" id="ARBA00060591"/>
    </source>
</evidence>
<proteinExistence type="inferred from homology"/>
<comment type="caution">
    <text evidence="13">The sequence shown here is derived from an EMBL/GenBank/DDBJ whole genome shotgun (WGS) entry which is preliminary data.</text>
</comment>
<dbReference type="InterPro" id="IPR011880">
    <property type="entry name" value="PA_CoA_ligase"/>
</dbReference>
<dbReference type="Pfam" id="PF00501">
    <property type="entry name" value="AMP-binding"/>
    <property type="match status" value="1"/>
</dbReference>
<dbReference type="Proteomes" id="UP000193942">
    <property type="component" value="Unassembled WGS sequence"/>
</dbReference>
<dbReference type="Gene3D" id="3.30.300.30">
    <property type="match status" value="1"/>
</dbReference>
<dbReference type="Gene3D" id="3.40.50.12780">
    <property type="entry name" value="N-terminal domain of ligase-like"/>
    <property type="match status" value="1"/>
</dbReference>
<comment type="pathway">
    <text evidence="5 10">Aromatic compound metabolism; phenylacetate degradation.</text>
</comment>
<dbReference type="PANTHER" id="PTHR43439">
    <property type="entry name" value="PHENYLACETATE-COENZYME A LIGASE"/>
    <property type="match status" value="1"/>
</dbReference>
<dbReference type="SUPFAM" id="SSF56801">
    <property type="entry name" value="Acetyl-CoA synthetase-like"/>
    <property type="match status" value="1"/>
</dbReference>
<dbReference type="GO" id="GO:0000166">
    <property type="term" value="F:nucleotide binding"/>
    <property type="evidence" value="ECO:0007669"/>
    <property type="project" value="UniProtKB-KW"/>
</dbReference>
<dbReference type="InterPro" id="IPR028154">
    <property type="entry name" value="AMP-dep_Lig_C"/>
</dbReference>
<dbReference type="PIRSF" id="PIRSF006444">
    <property type="entry name" value="PaaK"/>
    <property type="match status" value="1"/>
</dbReference>
<evidence type="ECO:0000256" key="6">
    <source>
        <dbReference type="ARBA" id="ARBA00061566"/>
    </source>
</evidence>
<dbReference type="Pfam" id="PF14535">
    <property type="entry name" value="AMP-binding_C_2"/>
    <property type="match status" value="1"/>
</dbReference>
<keyword evidence="2 10" id="KW-0436">Ligase</keyword>
<dbReference type="InterPro" id="IPR045851">
    <property type="entry name" value="AMP-bd_C_sf"/>
</dbReference>
<dbReference type="InterPro" id="IPR051414">
    <property type="entry name" value="Adenylate-forming_Reductase"/>
</dbReference>
<reference evidence="13 14" key="1">
    <citation type="submission" date="2010-04" db="EMBL/GenBank/DDBJ databases">
        <title>The Genome Sequence of Escherichia coli TA447.</title>
        <authorList>
            <consortium name="The Broad Institute Genome Sequencing Platform"/>
            <consortium name="The Broad Institute Genome Sequencing Center for Infectious Disease"/>
            <person name="Feldgarden M."/>
            <person name="Gordon D.M."/>
            <person name="Johnson J.R."/>
            <person name="Johnston B.D."/>
            <person name="Young S."/>
            <person name="Zeng Q."/>
            <person name="Koehrsen M."/>
            <person name="Alvarado L."/>
            <person name="Berlin A.M."/>
            <person name="Borenstein D."/>
            <person name="Chapman S.B."/>
            <person name="Chen Z."/>
            <person name="Engels R."/>
            <person name="Freedman E."/>
            <person name="Gellesch M."/>
            <person name="Goldberg J."/>
            <person name="Griggs A."/>
            <person name="Gujja S."/>
            <person name="Heilman E.R."/>
            <person name="Heiman D.I."/>
            <person name="Hepburn T.A."/>
            <person name="Howarth C."/>
            <person name="Jen D."/>
            <person name="Larson L."/>
            <person name="Mehta T."/>
            <person name="Park D."/>
            <person name="Pearson M."/>
            <person name="Richards J."/>
            <person name="Roberts A."/>
            <person name="Saif S."/>
            <person name="Shea T.D."/>
            <person name="Shenoy N."/>
            <person name="Sisk P."/>
            <person name="Stolte C."/>
            <person name="Sykes S.N."/>
            <person name="Walk T."/>
            <person name="White J."/>
            <person name="Yandava C."/>
            <person name="Haas B."/>
            <person name="Henn M.R."/>
            <person name="Nusbaum C."/>
            <person name="Birren B."/>
        </authorList>
    </citation>
    <scope>NUCLEOTIDE SEQUENCE [LARGE SCALE GENOMIC DNA]</scope>
    <source>
        <strain evidence="13 14">TA447</strain>
    </source>
</reference>
<feature type="domain" description="AMP-dependent synthetase/ligase" evidence="11">
    <location>
        <begin position="74"/>
        <end position="317"/>
    </location>
</feature>
<evidence type="ECO:0000259" key="11">
    <source>
        <dbReference type="Pfam" id="PF00501"/>
    </source>
</evidence>
<dbReference type="GO" id="GO:0010124">
    <property type="term" value="P:phenylacetate catabolic process"/>
    <property type="evidence" value="ECO:0007669"/>
    <property type="project" value="UniProtKB-UniRule"/>
</dbReference>
<evidence type="ECO:0000259" key="12">
    <source>
        <dbReference type="Pfam" id="PF14535"/>
    </source>
</evidence>
<evidence type="ECO:0000256" key="8">
    <source>
        <dbReference type="ARBA" id="ARBA00068695"/>
    </source>
</evidence>
<dbReference type="FunFam" id="3.40.50.12780:FF:000016">
    <property type="entry name" value="Phenylacetate-coenzyme A ligase"/>
    <property type="match status" value="1"/>
</dbReference>
<name>A0A1X3J2F2_ECOLX</name>
<evidence type="ECO:0000256" key="4">
    <source>
        <dbReference type="ARBA" id="ARBA00050450"/>
    </source>
</evidence>
<dbReference type="AlphaFoldDB" id="A0A1X3J2F2"/>
<dbReference type="UniPathway" id="UPA00930"/>
<keyword evidence="3 10" id="KW-0547">Nucleotide-binding</keyword>
<dbReference type="GO" id="GO:0047475">
    <property type="term" value="F:phenylacetate-CoA ligase activity"/>
    <property type="evidence" value="ECO:0007669"/>
    <property type="project" value="UniProtKB-EC"/>
</dbReference>
<dbReference type="InterPro" id="IPR000873">
    <property type="entry name" value="AMP-dep_synth/lig_dom"/>
</dbReference>
<dbReference type="EMBL" id="ADIZ01000017">
    <property type="protein sequence ID" value="OSK94549.1"/>
    <property type="molecule type" value="Genomic_DNA"/>
</dbReference>
<dbReference type="PANTHER" id="PTHR43439:SF1">
    <property type="entry name" value="PHENYLACETATE-COENZYME A LIGASE"/>
    <property type="match status" value="1"/>
</dbReference>
<comment type="subunit">
    <text evidence="1">Monomer.</text>
</comment>
<dbReference type="InterPro" id="IPR042099">
    <property type="entry name" value="ANL_N_sf"/>
</dbReference>
<comment type="function">
    <text evidence="10">Catalyzes the activation of phenylacetic acid (PA) to phenylacetyl-CoA (PA-CoA).</text>
</comment>
<dbReference type="EC" id="6.2.1.30" evidence="7 10"/>
<sequence>MHHVHRCRSGHRHDSGACLSISTCEYPTMITNTKLDPIETASVDELQALQTQRLKWTLKHAYENVPMYRRKFDAAGVHPDDFRELSDLRKFPCTTKQDLRDNYPFDTFAVPMEQVVRIHASSGTTGKPTVVGYTQNDIDNWANIVARSLRAAGGTPKDKIHVAYGYGLFTGGLGAHYGAERLGATVIPMSGGQTEKQAQLIRDFQPDMIMVTPSYCLNLIEELERQLGGDASGCSLRVGVFGAEPWTQAMRKEIERRLGITALDIYGLSEVMGPGVAMECLETTDGPTIWEDHFYPEIVNPHDGTPLADGEHGELLFTTLTKEALPVIRYRTRDLTRLLPGTARTMRRMDRISGRSDDMLIIRGVNVFPSQLEEEIVKFEHLSPHYQLEVNRRGHLDSLSVKVELKESSLTLTHEQRCQVCHQLRHRIKSMVGISTDVMIVNCGSIPRSEGKACRVFDLRNIVGA</sequence>
<evidence type="ECO:0000256" key="10">
    <source>
        <dbReference type="PIRNR" id="PIRNR006444"/>
    </source>
</evidence>
<evidence type="ECO:0000256" key="1">
    <source>
        <dbReference type="ARBA" id="ARBA00011245"/>
    </source>
</evidence>
<comment type="catalytic activity">
    <reaction evidence="4">
        <text>2-phenylacetate + ATP + CoA = phenylacetyl-CoA + AMP + diphosphate</text>
        <dbReference type="Rhea" id="RHEA:20956"/>
        <dbReference type="ChEBI" id="CHEBI:18401"/>
        <dbReference type="ChEBI" id="CHEBI:30616"/>
        <dbReference type="ChEBI" id="CHEBI:33019"/>
        <dbReference type="ChEBI" id="CHEBI:57287"/>
        <dbReference type="ChEBI" id="CHEBI:57390"/>
        <dbReference type="ChEBI" id="CHEBI:456215"/>
        <dbReference type="EC" id="6.2.1.30"/>
    </reaction>
    <physiologicalReaction direction="left-to-right" evidence="4">
        <dbReference type="Rhea" id="RHEA:20957"/>
    </physiologicalReaction>
</comment>
<dbReference type="FunFam" id="3.30.300.30:FF:000019">
    <property type="entry name" value="Phenylacetate-coenzyme A ligase"/>
    <property type="match status" value="1"/>
</dbReference>
<gene>
    <name evidence="13" type="ORF">ECXG_03414</name>
</gene>
<dbReference type="InterPro" id="IPR049623">
    <property type="entry name" value="PA_CoA_lig_proteobact_actino"/>
</dbReference>
<feature type="domain" description="AMP-dependent ligase C-terminal" evidence="12">
    <location>
        <begin position="364"/>
        <end position="460"/>
    </location>
</feature>
<protein>
    <recommendedName>
        <fullName evidence="8 10">Phenylacetate-coenzyme A ligase</fullName>
        <ecNumber evidence="7 10">6.2.1.30</ecNumber>
    </recommendedName>
    <alternativeName>
        <fullName evidence="9 10">Phenylacetyl-CoA ligase</fullName>
    </alternativeName>
</protein>
<comment type="similarity">
    <text evidence="6 10">Belongs to the phenylacetyl-CoA ligase family.</text>
</comment>
<dbReference type="CDD" id="cd05913">
    <property type="entry name" value="PaaK"/>
    <property type="match status" value="1"/>
</dbReference>
<evidence type="ECO:0000313" key="14">
    <source>
        <dbReference type="Proteomes" id="UP000193942"/>
    </source>
</evidence>
<evidence type="ECO:0000256" key="2">
    <source>
        <dbReference type="ARBA" id="ARBA00022598"/>
    </source>
</evidence>
<organism evidence="13 14">
    <name type="scientific">Escherichia coli TA447</name>
    <dbReference type="NCBI Taxonomy" id="656447"/>
    <lineage>
        <taxon>Bacteria</taxon>
        <taxon>Pseudomonadati</taxon>
        <taxon>Pseudomonadota</taxon>
        <taxon>Gammaproteobacteria</taxon>
        <taxon>Enterobacterales</taxon>
        <taxon>Enterobacteriaceae</taxon>
        <taxon>Escherichia</taxon>
    </lineage>
</organism>
<dbReference type="NCBIfam" id="TIGR02155">
    <property type="entry name" value="PA_CoA_ligase"/>
    <property type="match status" value="1"/>
</dbReference>